<dbReference type="KEGG" id="fwa:DCMF_17965"/>
<name>A0A3G1KVC4_FORW1</name>
<accession>A0A3G1KVC4</accession>
<dbReference type="Proteomes" id="UP000323521">
    <property type="component" value="Chromosome"/>
</dbReference>
<dbReference type="EMBL" id="CP017634">
    <property type="protein sequence ID" value="ATW26391.1"/>
    <property type="molecule type" value="Genomic_DNA"/>
</dbReference>
<organism evidence="1 2">
    <name type="scientific">Formimonas warabiya</name>
    <dbReference type="NCBI Taxonomy" id="1761012"/>
    <lineage>
        <taxon>Bacteria</taxon>
        <taxon>Bacillati</taxon>
        <taxon>Bacillota</taxon>
        <taxon>Clostridia</taxon>
        <taxon>Eubacteriales</taxon>
        <taxon>Peptococcaceae</taxon>
        <taxon>Candidatus Formimonas</taxon>
    </lineage>
</organism>
<reference evidence="1 2" key="1">
    <citation type="submission" date="2016-10" db="EMBL/GenBank/DDBJ databases">
        <title>Complete Genome Sequence of Peptococcaceae strain DCMF.</title>
        <authorList>
            <person name="Edwards R.J."/>
            <person name="Holland S.I."/>
            <person name="Deshpande N.P."/>
            <person name="Wong Y.K."/>
            <person name="Ertan H."/>
            <person name="Manefield M."/>
            <person name="Russell T.L."/>
            <person name="Lee M.J."/>
        </authorList>
    </citation>
    <scope>NUCLEOTIDE SEQUENCE [LARGE SCALE GENOMIC DNA]</scope>
    <source>
        <strain evidence="1 2">DCMF</strain>
    </source>
</reference>
<keyword evidence="2" id="KW-1185">Reference proteome</keyword>
<evidence type="ECO:0000313" key="1">
    <source>
        <dbReference type="EMBL" id="ATW26391.1"/>
    </source>
</evidence>
<gene>
    <name evidence="1" type="ORF">DCMF_17965</name>
</gene>
<dbReference type="AlphaFoldDB" id="A0A3G1KVC4"/>
<proteinExistence type="predicted"/>
<dbReference type="RefSeq" id="WP_214658714.1">
    <property type="nucleotide sequence ID" value="NZ_CP017634.1"/>
</dbReference>
<evidence type="ECO:0000313" key="2">
    <source>
        <dbReference type="Proteomes" id="UP000323521"/>
    </source>
</evidence>
<evidence type="ECO:0008006" key="3">
    <source>
        <dbReference type="Google" id="ProtNLM"/>
    </source>
</evidence>
<dbReference type="InterPro" id="IPR005370">
    <property type="entry name" value="UPF0180"/>
</dbReference>
<protein>
    <recommendedName>
        <fullName evidence="3">YkuS family protein</fullName>
    </recommendedName>
</protein>
<dbReference type="Pfam" id="PF03698">
    <property type="entry name" value="UPF0180"/>
    <property type="match status" value="1"/>
</dbReference>
<sequence>MTPNQTIAVEDGLQNVKQALEAQGYTTVDMSRVAKAGCIVTTGMDQNFLGREDVQRDIPVVIAKGKSAQEVVNDVKRFVQ</sequence>